<comment type="cofactor">
    <cofactor evidence="9">
        <name>Mg(2+)</name>
        <dbReference type="ChEBI" id="CHEBI:18420"/>
    </cofactor>
    <text evidence="9">Requires a divalent cation, most likely magnesium in vivo, as an electrophilic catalyst to aid phosphoryl group transfer. It is the chelate of the metal and the nucleotide that is the actual substrate.</text>
</comment>
<dbReference type="PANTHER" id="PTHR10584">
    <property type="entry name" value="SUGAR KINASE"/>
    <property type="match status" value="1"/>
</dbReference>
<feature type="binding site" evidence="9">
    <location>
        <position position="183"/>
    </location>
    <ligand>
        <name>ATP</name>
        <dbReference type="ChEBI" id="CHEBI:30616"/>
    </ligand>
</feature>
<comment type="subunit">
    <text evidence="9">Homodimer.</text>
</comment>
<feature type="binding site" evidence="9">
    <location>
        <begin position="219"/>
        <end position="224"/>
    </location>
    <ligand>
        <name>ATP</name>
        <dbReference type="ChEBI" id="CHEBI:30616"/>
    </ligand>
</feature>
<comment type="subcellular location">
    <subcellularLocation>
        <location evidence="9">Cytoplasm</location>
    </subcellularLocation>
</comment>
<feature type="binding site" evidence="9">
    <location>
        <position position="245"/>
    </location>
    <ligand>
        <name>K(+)</name>
        <dbReference type="ChEBI" id="CHEBI:29103"/>
    </ligand>
</feature>
<feature type="binding site" evidence="9">
    <location>
        <begin position="38"/>
        <end position="42"/>
    </location>
    <ligand>
        <name>substrate</name>
    </ligand>
</feature>
<dbReference type="OrthoDB" id="9775849at2"/>
<feature type="binding site" evidence="9">
    <location>
        <position position="290"/>
    </location>
    <ligand>
        <name>K(+)</name>
        <dbReference type="ChEBI" id="CHEBI:29103"/>
    </ligand>
</feature>
<comment type="similarity">
    <text evidence="9">Belongs to the carbohydrate kinase PfkB family. Ribokinase subfamily.</text>
</comment>
<keyword evidence="13" id="KW-1185">Reference proteome</keyword>
<dbReference type="RefSeq" id="WP_084661533.1">
    <property type="nucleotide sequence ID" value="NZ_FWWY01000001.1"/>
</dbReference>
<proteinExistence type="inferred from homology"/>
<evidence type="ECO:0000256" key="10">
    <source>
        <dbReference type="NCBIfam" id="TIGR02152"/>
    </source>
</evidence>
<dbReference type="PRINTS" id="PR00990">
    <property type="entry name" value="RIBOKINASE"/>
</dbReference>
<comment type="caution">
    <text evidence="9">Lacks conserved residue(s) required for the propagation of feature annotation.</text>
</comment>
<dbReference type="InterPro" id="IPR011611">
    <property type="entry name" value="PfkB_dom"/>
</dbReference>
<evidence type="ECO:0000313" key="13">
    <source>
        <dbReference type="Proteomes" id="UP000192660"/>
    </source>
</evidence>
<keyword evidence="9" id="KW-0963">Cytoplasm</keyword>
<sequence>MSVVVLGSINLDLIAQIDKIPVAGETRIAQGLLTSPGGKGANQALAARRMGAEVILVGMVGDDAFAMQALRILRQDGVDLSHIGVSRQHTTGLAFITVESGGQNAITVVPGANYELGSEALGQLERILTPQDLLVMQAEIPFEVIERALMIARRIGSQVLWDPAPASAQFPHSLFHVNVITPNQTEASLLLGTPVTDVRSAKAAARQLRTLGAEIAIVKLGAQGLVWATAHGVFYEPGIAVHAVDAVGAGDVFLGALAARLDAKDPWPQAIKIANHAAALSTTQRGAQPSFPWWKDVRQMIK</sequence>
<dbReference type="AlphaFoldDB" id="A0A1W1WFZ9"/>
<feature type="binding site" evidence="9">
    <location>
        <begin position="10"/>
        <end position="12"/>
    </location>
    <ligand>
        <name>substrate</name>
    </ligand>
</feature>
<feature type="binding site" evidence="9">
    <location>
        <position position="275"/>
    </location>
    <ligand>
        <name>ATP</name>
        <dbReference type="ChEBI" id="CHEBI:30616"/>
    </ligand>
</feature>
<feature type="binding site" evidence="9">
    <location>
        <position position="281"/>
    </location>
    <ligand>
        <name>K(+)</name>
        <dbReference type="ChEBI" id="CHEBI:29103"/>
    </ligand>
</feature>
<keyword evidence="1 9" id="KW-0808">Transferase</keyword>
<dbReference type="PANTHER" id="PTHR10584:SF166">
    <property type="entry name" value="RIBOKINASE"/>
    <property type="match status" value="1"/>
</dbReference>
<feature type="binding site" evidence="9">
    <location>
        <position position="251"/>
    </location>
    <ligand>
        <name>substrate</name>
    </ligand>
</feature>
<keyword evidence="3 9" id="KW-0547">Nucleotide-binding</keyword>
<feature type="active site" description="Proton acceptor" evidence="9">
    <location>
        <position position="251"/>
    </location>
</feature>
<keyword evidence="7 9" id="KW-0630">Potassium</keyword>
<dbReference type="Pfam" id="PF00294">
    <property type="entry name" value="PfkB"/>
    <property type="match status" value="1"/>
</dbReference>
<evidence type="ECO:0000256" key="3">
    <source>
        <dbReference type="ARBA" id="ARBA00022741"/>
    </source>
</evidence>
<dbReference type="SUPFAM" id="SSF53613">
    <property type="entry name" value="Ribokinase-like"/>
    <property type="match status" value="1"/>
</dbReference>
<dbReference type="EC" id="2.7.1.15" evidence="9 10"/>
<gene>
    <name evidence="9" type="primary">rbsK</name>
    <name evidence="12" type="ORF">SAMN00768000_2112</name>
</gene>
<dbReference type="GO" id="GO:0005524">
    <property type="term" value="F:ATP binding"/>
    <property type="evidence" value="ECO:0007669"/>
    <property type="project" value="UniProtKB-UniRule"/>
</dbReference>
<evidence type="ECO:0000256" key="5">
    <source>
        <dbReference type="ARBA" id="ARBA00022840"/>
    </source>
</evidence>
<keyword evidence="2 9" id="KW-0479">Metal-binding</keyword>
<keyword evidence="5 9" id="KW-0067">ATP-binding</keyword>
<feature type="binding site" evidence="9">
    <location>
        <position position="139"/>
    </location>
    <ligand>
        <name>substrate</name>
    </ligand>
</feature>
<feature type="binding site" evidence="9">
    <location>
        <position position="284"/>
    </location>
    <ligand>
        <name>K(+)</name>
        <dbReference type="ChEBI" id="CHEBI:29103"/>
    </ligand>
</feature>
<feature type="binding site" evidence="9">
    <location>
        <position position="247"/>
    </location>
    <ligand>
        <name>K(+)</name>
        <dbReference type="ChEBI" id="CHEBI:29103"/>
    </ligand>
</feature>
<feature type="domain" description="Carbohydrate kinase PfkB" evidence="11">
    <location>
        <begin position="2"/>
        <end position="293"/>
    </location>
</feature>
<organism evidence="12 13">
    <name type="scientific">Sulfobacillus thermosulfidooxidans (strain DSM 9293 / VKM B-1269 / AT-1)</name>
    <dbReference type="NCBI Taxonomy" id="929705"/>
    <lineage>
        <taxon>Bacteria</taxon>
        <taxon>Bacillati</taxon>
        <taxon>Bacillota</taxon>
        <taxon>Clostridia</taxon>
        <taxon>Eubacteriales</taxon>
        <taxon>Clostridiales Family XVII. Incertae Sedis</taxon>
        <taxon>Sulfobacillus</taxon>
    </lineage>
</organism>
<accession>A0A1W1WFZ9</accession>
<feature type="binding site" evidence="9">
    <location>
        <position position="286"/>
    </location>
    <ligand>
        <name>K(+)</name>
        <dbReference type="ChEBI" id="CHEBI:29103"/>
    </ligand>
</feature>
<dbReference type="CDD" id="cd01174">
    <property type="entry name" value="ribokinase"/>
    <property type="match status" value="1"/>
</dbReference>
<evidence type="ECO:0000256" key="9">
    <source>
        <dbReference type="HAMAP-Rule" id="MF_01987"/>
    </source>
</evidence>
<dbReference type="EMBL" id="FWWY01000001">
    <property type="protein sequence ID" value="SMC05231.1"/>
    <property type="molecule type" value="Genomic_DNA"/>
</dbReference>
<name>A0A1W1WFZ9_SULTA</name>
<dbReference type="InterPro" id="IPR002139">
    <property type="entry name" value="Ribo/fructo_kinase"/>
</dbReference>
<dbReference type="UniPathway" id="UPA00916">
    <property type="reaction ID" value="UER00889"/>
</dbReference>
<dbReference type="HAMAP" id="MF_01987">
    <property type="entry name" value="Ribokinase"/>
    <property type="match status" value="1"/>
</dbReference>
<keyword evidence="4 9" id="KW-0418">Kinase</keyword>
<dbReference type="GO" id="GO:0005829">
    <property type="term" value="C:cytosol"/>
    <property type="evidence" value="ECO:0007669"/>
    <property type="project" value="TreeGrafter"/>
</dbReference>
<dbReference type="GO" id="GO:0004747">
    <property type="term" value="F:ribokinase activity"/>
    <property type="evidence" value="ECO:0007669"/>
    <property type="project" value="UniProtKB-UniRule"/>
</dbReference>
<reference evidence="13" key="1">
    <citation type="submission" date="2017-04" db="EMBL/GenBank/DDBJ databases">
        <authorList>
            <person name="Varghese N."/>
            <person name="Submissions S."/>
        </authorList>
    </citation>
    <scope>NUCLEOTIDE SEQUENCE [LARGE SCALE GENOMIC DNA]</scope>
    <source>
        <strain evidence="13">DSM 9293</strain>
    </source>
</reference>
<evidence type="ECO:0000256" key="8">
    <source>
        <dbReference type="ARBA" id="ARBA00023277"/>
    </source>
</evidence>
<feature type="binding site" evidence="9">
    <location>
        <begin position="250"/>
        <end position="251"/>
    </location>
    <ligand>
        <name>ATP</name>
        <dbReference type="ChEBI" id="CHEBI:30616"/>
    </ligand>
</feature>
<dbReference type="Proteomes" id="UP000192660">
    <property type="component" value="Unassembled WGS sequence"/>
</dbReference>
<dbReference type="InterPro" id="IPR029056">
    <property type="entry name" value="Ribokinase-like"/>
</dbReference>
<dbReference type="GO" id="GO:0019303">
    <property type="term" value="P:D-ribose catabolic process"/>
    <property type="evidence" value="ECO:0007669"/>
    <property type="project" value="UniProtKB-UniRule"/>
</dbReference>
<comment type="function">
    <text evidence="9">Catalyzes the phosphorylation of ribose at O-5 in a reaction requiring ATP and magnesium. The resulting D-ribose-5-phosphate can then be used either for sythesis of nucleotides, histidine, and tryptophan, or as a component of the pentose phosphate pathway.</text>
</comment>
<dbReference type="NCBIfam" id="TIGR02152">
    <property type="entry name" value="D_ribokin_bact"/>
    <property type="match status" value="1"/>
</dbReference>
<comment type="pathway">
    <text evidence="9">Carbohydrate metabolism; D-ribose degradation; D-ribose 5-phosphate from beta-D-ribopyranose: step 2/2.</text>
</comment>
<evidence type="ECO:0000256" key="4">
    <source>
        <dbReference type="ARBA" id="ARBA00022777"/>
    </source>
</evidence>
<evidence type="ECO:0000256" key="1">
    <source>
        <dbReference type="ARBA" id="ARBA00022679"/>
    </source>
</evidence>
<dbReference type="GO" id="GO:0046872">
    <property type="term" value="F:metal ion binding"/>
    <property type="evidence" value="ECO:0007669"/>
    <property type="project" value="UniProtKB-KW"/>
</dbReference>
<dbReference type="STRING" id="28034.BFX07_14315"/>
<evidence type="ECO:0000256" key="7">
    <source>
        <dbReference type="ARBA" id="ARBA00022958"/>
    </source>
</evidence>
<keyword evidence="6 9" id="KW-0460">Magnesium</keyword>
<comment type="activity regulation">
    <text evidence="9">Activated by a monovalent cation that binds near, but not in, the active site. The most likely occupant of the site in vivo is potassium. Ion binding induces a conformational change that may alter substrate affinity.</text>
</comment>
<evidence type="ECO:0000256" key="6">
    <source>
        <dbReference type="ARBA" id="ARBA00022842"/>
    </source>
</evidence>
<evidence type="ECO:0000256" key="2">
    <source>
        <dbReference type="ARBA" id="ARBA00022723"/>
    </source>
</evidence>
<dbReference type="InterPro" id="IPR011877">
    <property type="entry name" value="Ribokinase"/>
</dbReference>
<keyword evidence="8 9" id="KW-0119">Carbohydrate metabolism</keyword>
<comment type="catalytic activity">
    <reaction evidence="9">
        <text>D-ribose + ATP = D-ribose 5-phosphate + ADP + H(+)</text>
        <dbReference type="Rhea" id="RHEA:13697"/>
        <dbReference type="ChEBI" id="CHEBI:15378"/>
        <dbReference type="ChEBI" id="CHEBI:30616"/>
        <dbReference type="ChEBI" id="CHEBI:47013"/>
        <dbReference type="ChEBI" id="CHEBI:78346"/>
        <dbReference type="ChEBI" id="CHEBI:456216"/>
        <dbReference type="EC" id="2.7.1.15"/>
    </reaction>
</comment>
<dbReference type="Gene3D" id="3.40.1190.20">
    <property type="match status" value="1"/>
</dbReference>
<evidence type="ECO:0000313" key="12">
    <source>
        <dbReference type="EMBL" id="SMC05231.1"/>
    </source>
</evidence>
<evidence type="ECO:0000259" key="11">
    <source>
        <dbReference type="Pfam" id="PF00294"/>
    </source>
</evidence>
<protein>
    <recommendedName>
        <fullName evidence="9 10">Ribokinase</fullName>
        <shortName evidence="9">RK</shortName>
        <ecNumber evidence="9 10">2.7.1.15</ecNumber>
    </recommendedName>
</protein>